<name>A0A9P7F6D2_9AGAM</name>
<gene>
    <name evidence="1" type="ORF">F5147DRAFT_652770</name>
</gene>
<proteinExistence type="predicted"/>
<dbReference type="RefSeq" id="XP_041292835.1">
    <property type="nucleotide sequence ID" value="XM_041433676.1"/>
</dbReference>
<evidence type="ECO:0000313" key="2">
    <source>
        <dbReference type="Proteomes" id="UP000823399"/>
    </source>
</evidence>
<sequence>MMDSRFRRELVNNKLSIERKWIVTGTPTSNILGLGLGRKQDEDIENDISIDSTYSLPPMTDCSASATSSISDSSMRNIVREWGTYDYVNLRKLGAMISDFLAVPQFDSDLKLSGSHVSSPLCDPHGPRVGAVKVLSQIMDMVMSYNALQASIAINAIDSECKGQDSLHLALEQWVAIQSGPVSGVRDWCASSAMMDILKQK</sequence>
<keyword evidence="2" id="KW-1185">Reference proteome</keyword>
<organism evidence="1 2">
    <name type="scientific">Suillus discolor</name>
    <dbReference type="NCBI Taxonomy" id="1912936"/>
    <lineage>
        <taxon>Eukaryota</taxon>
        <taxon>Fungi</taxon>
        <taxon>Dikarya</taxon>
        <taxon>Basidiomycota</taxon>
        <taxon>Agaricomycotina</taxon>
        <taxon>Agaricomycetes</taxon>
        <taxon>Agaricomycetidae</taxon>
        <taxon>Boletales</taxon>
        <taxon>Suillineae</taxon>
        <taxon>Suillaceae</taxon>
        <taxon>Suillus</taxon>
    </lineage>
</organism>
<dbReference type="GeneID" id="64695935"/>
<protein>
    <submittedName>
        <fullName evidence="1">Uncharacterized protein</fullName>
    </submittedName>
</protein>
<reference evidence="1" key="1">
    <citation type="journal article" date="2020" name="New Phytol.">
        <title>Comparative genomics reveals dynamic genome evolution in host specialist ectomycorrhizal fungi.</title>
        <authorList>
            <person name="Lofgren L.A."/>
            <person name="Nguyen N.H."/>
            <person name="Vilgalys R."/>
            <person name="Ruytinx J."/>
            <person name="Liao H.L."/>
            <person name="Branco S."/>
            <person name="Kuo A."/>
            <person name="LaButti K."/>
            <person name="Lipzen A."/>
            <person name="Andreopoulos W."/>
            <person name="Pangilinan J."/>
            <person name="Riley R."/>
            <person name="Hundley H."/>
            <person name="Na H."/>
            <person name="Barry K."/>
            <person name="Grigoriev I.V."/>
            <person name="Stajich J.E."/>
            <person name="Kennedy P.G."/>
        </authorList>
    </citation>
    <scope>NUCLEOTIDE SEQUENCE</scope>
    <source>
        <strain evidence="1">FC423</strain>
    </source>
</reference>
<accession>A0A9P7F6D2</accession>
<dbReference type="Proteomes" id="UP000823399">
    <property type="component" value="Unassembled WGS sequence"/>
</dbReference>
<dbReference type="EMBL" id="JABBWM010000027">
    <property type="protein sequence ID" value="KAG2108390.1"/>
    <property type="molecule type" value="Genomic_DNA"/>
</dbReference>
<comment type="caution">
    <text evidence="1">The sequence shown here is derived from an EMBL/GenBank/DDBJ whole genome shotgun (WGS) entry which is preliminary data.</text>
</comment>
<dbReference type="OrthoDB" id="2801544at2759"/>
<dbReference type="AlphaFoldDB" id="A0A9P7F6D2"/>
<evidence type="ECO:0000313" key="1">
    <source>
        <dbReference type="EMBL" id="KAG2108390.1"/>
    </source>
</evidence>